<evidence type="ECO:0000313" key="7">
    <source>
        <dbReference type="Proteomes" id="UP001429357"/>
    </source>
</evidence>
<dbReference type="InterPro" id="IPR018490">
    <property type="entry name" value="cNMP-bd_dom_sf"/>
</dbReference>
<dbReference type="InterPro" id="IPR014710">
    <property type="entry name" value="RmlC-like_jellyroll"/>
</dbReference>
<dbReference type="RefSeq" id="WP_161870772.1">
    <property type="nucleotide sequence ID" value="NZ_MAEI02000001.1"/>
</dbReference>
<dbReference type="InterPro" id="IPR018335">
    <property type="entry name" value="Tscrpt_reg_HTH_Crp-type_CS"/>
</dbReference>
<dbReference type="Pfam" id="PF13545">
    <property type="entry name" value="HTH_Crp_2"/>
    <property type="match status" value="1"/>
</dbReference>
<evidence type="ECO:0000259" key="5">
    <source>
        <dbReference type="PROSITE" id="PS51063"/>
    </source>
</evidence>
<dbReference type="Proteomes" id="UP001429357">
    <property type="component" value="Unassembled WGS sequence"/>
</dbReference>
<dbReference type="Gene3D" id="1.10.10.10">
    <property type="entry name" value="Winged helix-like DNA-binding domain superfamily/Winged helix DNA-binding domain"/>
    <property type="match status" value="1"/>
</dbReference>
<keyword evidence="3" id="KW-0804">Transcription</keyword>
<dbReference type="InterPro" id="IPR036388">
    <property type="entry name" value="WH-like_DNA-bd_sf"/>
</dbReference>
<reference evidence="6" key="1">
    <citation type="submission" date="2016-06" db="EMBL/GenBank/DDBJ databases">
        <authorList>
            <person name="Van Tyne D."/>
        </authorList>
    </citation>
    <scope>NUCLEOTIDE SEQUENCE</scope>
    <source>
        <strain evidence="6">JM9A</strain>
    </source>
</reference>
<sequence>MDHHILQEYLTAHQFPTIKKTRKKYLTYEGLQDSYVYILKNGVIKTSVISKDGREFNLRYINQLEIVSLLKDEYSQFIDAPFNIRIESSVAELYRIDRVQFWRDVNESRELQQYVKDYYRVRLLHNMKKLQQMLMNGKFGAVCTQLFDLQEKFGVPVKGGILIDFIVTNEEIAHFCGITTASSVSRMLQQLREMEAICMQDRKILIKDLEMIKENIIF</sequence>
<evidence type="ECO:0000256" key="3">
    <source>
        <dbReference type="ARBA" id="ARBA00023163"/>
    </source>
</evidence>
<dbReference type="InterPro" id="IPR000595">
    <property type="entry name" value="cNMP-bd_dom"/>
</dbReference>
<accession>A0ABV0F290</accession>
<dbReference type="InterPro" id="IPR036390">
    <property type="entry name" value="WH_DNA-bd_sf"/>
</dbReference>
<gene>
    <name evidence="6" type="ORF">BAU18_000746</name>
</gene>
<keyword evidence="1" id="KW-0805">Transcription regulation</keyword>
<name>A0ABV0F290_9ENTE</name>
<evidence type="ECO:0000313" key="6">
    <source>
        <dbReference type="EMBL" id="MEO1781167.1"/>
    </source>
</evidence>
<comment type="caution">
    <text evidence="6">The sequence shown here is derived from an EMBL/GenBank/DDBJ whole genome shotgun (WGS) entry which is preliminary data.</text>
</comment>
<evidence type="ECO:0000256" key="2">
    <source>
        <dbReference type="ARBA" id="ARBA00023125"/>
    </source>
</evidence>
<feature type="domain" description="HTH crp-type" evidence="5">
    <location>
        <begin position="136"/>
        <end position="210"/>
    </location>
</feature>
<dbReference type="SUPFAM" id="SSF51206">
    <property type="entry name" value="cAMP-binding domain-like"/>
    <property type="match status" value="1"/>
</dbReference>
<keyword evidence="2" id="KW-0238">DNA-binding</keyword>
<reference evidence="6" key="2">
    <citation type="submission" date="2024-02" db="EMBL/GenBank/DDBJ databases">
        <title>The Genome Sequence of Enterococcus diestrammenae JM9A.</title>
        <authorList>
            <person name="Earl A."/>
            <person name="Manson A."/>
            <person name="Gilmore M."/>
            <person name="Sanders J."/>
            <person name="Shea T."/>
            <person name="Howe W."/>
            <person name="Livny J."/>
            <person name="Cuomo C."/>
            <person name="Neafsey D."/>
            <person name="Birren B."/>
        </authorList>
    </citation>
    <scope>NUCLEOTIDE SEQUENCE</scope>
    <source>
        <strain evidence="6">JM9A</strain>
    </source>
</reference>
<organism evidence="6 7">
    <name type="scientific">Enterococcus diestrammenae</name>
    <dbReference type="NCBI Taxonomy" id="1155073"/>
    <lineage>
        <taxon>Bacteria</taxon>
        <taxon>Bacillati</taxon>
        <taxon>Bacillota</taxon>
        <taxon>Bacilli</taxon>
        <taxon>Lactobacillales</taxon>
        <taxon>Enterococcaceae</taxon>
        <taxon>Enterococcus</taxon>
    </lineage>
</organism>
<dbReference type="SMART" id="SM00419">
    <property type="entry name" value="HTH_CRP"/>
    <property type="match status" value="1"/>
</dbReference>
<dbReference type="PROSITE" id="PS50042">
    <property type="entry name" value="CNMP_BINDING_3"/>
    <property type="match status" value="1"/>
</dbReference>
<dbReference type="Gene3D" id="2.60.120.10">
    <property type="entry name" value="Jelly Rolls"/>
    <property type="match status" value="1"/>
</dbReference>
<dbReference type="InterPro" id="IPR012318">
    <property type="entry name" value="HTH_CRP"/>
</dbReference>
<feature type="domain" description="Cyclic nucleotide-binding" evidence="4">
    <location>
        <begin position="1"/>
        <end position="122"/>
    </location>
</feature>
<dbReference type="PROSITE" id="PS51063">
    <property type="entry name" value="HTH_CRP_2"/>
    <property type="match status" value="1"/>
</dbReference>
<protein>
    <submittedName>
        <fullName evidence="6">Crp/FNR family transcriptional regulator</fullName>
    </submittedName>
</protein>
<evidence type="ECO:0000259" key="4">
    <source>
        <dbReference type="PROSITE" id="PS50042"/>
    </source>
</evidence>
<keyword evidence="7" id="KW-1185">Reference proteome</keyword>
<proteinExistence type="predicted"/>
<evidence type="ECO:0000256" key="1">
    <source>
        <dbReference type="ARBA" id="ARBA00023015"/>
    </source>
</evidence>
<dbReference type="PROSITE" id="PS00042">
    <property type="entry name" value="HTH_CRP_1"/>
    <property type="match status" value="1"/>
</dbReference>
<dbReference type="EMBL" id="MAEI02000001">
    <property type="protein sequence ID" value="MEO1781167.1"/>
    <property type="molecule type" value="Genomic_DNA"/>
</dbReference>
<dbReference type="SUPFAM" id="SSF46785">
    <property type="entry name" value="Winged helix' DNA-binding domain"/>
    <property type="match status" value="1"/>
</dbReference>